<evidence type="ECO:0000313" key="2">
    <source>
        <dbReference type="Proteomes" id="UP000887013"/>
    </source>
</evidence>
<sequence>MVIKFRCPTCNPNSPRKIDIGTNHVNACATETRNPRLTLINITFWEGKGPVHVDTGSSHSITGERMYQAFKNKGLIFQKTTLAMSLADGQ</sequence>
<dbReference type="EMBL" id="BMAW01081477">
    <property type="protein sequence ID" value="GFU24706.1"/>
    <property type="molecule type" value="Genomic_DNA"/>
</dbReference>
<dbReference type="Proteomes" id="UP000887013">
    <property type="component" value="Unassembled WGS sequence"/>
</dbReference>
<proteinExistence type="predicted"/>
<accession>A0A8X6UJV8</accession>
<protein>
    <submittedName>
        <fullName evidence="1">Uncharacterized protein</fullName>
    </submittedName>
</protein>
<reference evidence="1" key="1">
    <citation type="submission" date="2020-08" db="EMBL/GenBank/DDBJ databases">
        <title>Multicomponent nature underlies the extraordinary mechanical properties of spider dragline silk.</title>
        <authorList>
            <person name="Kono N."/>
            <person name="Nakamura H."/>
            <person name="Mori M."/>
            <person name="Yoshida Y."/>
            <person name="Ohtoshi R."/>
            <person name="Malay A.D."/>
            <person name="Moran D.A.P."/>
            <person name="Tomita M."/>
            <person name="Numata K."/>
            <person name="Arakawa K."/>
        </authorList>
    </citation>
    <scope>NUCLEOTIDE SEQUENCE</scope>
</reference>
<dbReference type="AlphaFoldDB" id="A0A8X6UJV8"/>
<name>A0A8X6UJV8_NEPPI</name>
<evidence type="ECO:0000313" key="1">
    <source>
        <dbReference type="EMBL" id="GFU24706.1"/>
    </source>
</evidence>
<comment type="caution">
    <text evidence="1">The sequence shown here is derived from an EMBL/GenBank/DDBJ whole genome shotgun (WGS) entry which is preliminary data.</text>
</comment>
<organism evidence="1 2">
    <name type="scientific">Nephila pilipes</name>
    <name type="common">Giant wood spider</name>
    <name type="synonym">Nephila maculata</name>
    <dbReference type="NCBI Taxonomy" id="299642"/>
    <lineage>
        <taxon>Eukaryota</taxon>
        <taxon>Metazoa</taxon>
        <taxon>Ecdysozoa</taxon>
        <taxon>Arthropoda</taxon>
        <taxon>Chelicerata</taxon>
        <taxon>Arachnida</taxon>
        <taxon>Araneae</taxon>
        <taxon>Araneomorphae</taxon>
        <taxon>Entelegynae</taxon>
        <taxon>Araneoidea</taxon>
        <taxon>Nephilidae</taxon>
        <taxon>Nephila</taxon>
    </lineage>
</organism>
<gene>
    <name evidence="1" type="primary">NCL1_18726</name>
    <name evidence="1" type="ORF">NPIL_88651</name>
</gene>
<keyword evidence="2" id="KW-1185">Reference proteome</keyword>